<feature type="DNA-binding region" description="H-T-H motif" evidence="4">
    <location>
        <begin position="30"/>
        <end position="49"/>
    </location>
</feature>
<reference evidence="6 7" key="1">
    <citation type="submission" date="2021-03" db="EMBL/GenBank/DDBJ databases">
        <title>Sequencing the genomes of 1000 actinobacteria strains.</title>
        <authorList>
            <person name="Klenk H.-P."/>
        </authorList>
    </citation>
    <scope>NUCLEOTIDE SEQUENCE [LARGE SCALE GENOMIC DNA]</scope>
    <source>
        <strain evidence="6 7">DSM 44580</strain>
    </source>
</reference>
<evidence type="ECO:0000259" key="5">
    <source>
        <dbReference type="PROSITE" id="PS50977"/>
    </source>
</evidence>
<gene>
    <name evidence="6" type="ORF">JOF53_008103</name>
</gene>
<dbReference type="PANTHER" id="PTHR47506">
    <property type="entry name" value="TRANSCRIPTIONAL REGULATORY PROTEIN"/>
    <property type="match status" value="1"/>
</dbReference>
<accession>A0ABS5ARP8</accession>
<dbReference type="PROSITE" id="PS50977">
    <property type="entry name" value="HTH_TETR_2"/>
    <property type="match status" value="1"/>
</dbReference>
<dbReference type="InterPro" id="IPR036271">
    <property type="entry name" value="Tet_transcr_reg_TetR-rel_C_sf"/>
</dbReference>
<dbReference type="RefSeq" id="WP_209707721.1">
    <property type="nucleotide sequence ID" value="NZ_JAGIOO010000001.1"/>
</dbReference>
<feature type="domain" description="HTH tetR-type" evidence="5">
    <location>
        <begin position="7"/>
        <end position="67"/>
    </location>
</feature>
<name>A0ABS5ARP8_9PSEU</name>
<dbReference type="Gene3D" id="1.10.357.10">
    <property type="entry name" value="Tetracycline Repressor, domain 2"/>
    <property type="match status" value="1"/>
</dbReference>
<evidence type="ECO:0000256" key="4">
    <source>
        <dbReference type="PROSITE-ProRule" id="PRU00335"/>
    </source>
</evidence>
<evidence type="ECO:0000256" key="3">
    <source>
        <dbReference type="ARBA" id="ARBA00023163"/>
    </source>
</evidence>
<protein>
    <submittedName>
        <fullName evidence="6">AcrR family transcriptional regulator</fullName>
    </submittedName>
</protein>
<organism evidence="6 7">
    <name type="scientific">Crossiella equi</name>
    <dbReference type="NCBI Taxonomy" id="130796"/>
    <lineage>
        <taxon>Bacteria</taxon>
        <taxon>Bacillati</taxon>
        <taxon>Actinomycetota</taxon>
        <taxon>Actinomycetes</taxon>
        <taxon>Pseudonocardiales</taxon>
        <taxon>Pseudonocardiaceae</taxon>
        <taxon>Crossiella</taxon>
    </lineage>
</organism>
<dbReference type="InterPro" id="IPR009057">
    <property type="entry name" value="Homeodomain-like_sf"/>
</dbReference>
<dbReference type="SUPFAM" id="SSF48498">
    <property type="entry name" value="Tetracyclin repressor-like, C-terminal domain"/>
    <property type="match status" value="1"/>
</dbReference>
<evidence type="ECO:0000256" key="1">
    <source>
        <dbReference type="ARBA" id="ARBA00023015"/>
    </source>
</evidence>
<keyword evidence="1" id="KW-0805">Transcription regulation</keyword>
<comment type="caution">
    <text evidence="6">The sequence shown here is derived from an EMBL/GenBank/DDBJ whole genome shotgun (WGS) entry which is preliminary data.</text>
</comment>
<keyword evidence="7" id="KW-1185">Reference proteome</keyword>
<dbReference type="PANTHER" id="PTHR47506:SF1">
    <property type="entry name" value="HTH-TYPE TRANSCRIPTIONAL REGULATOR YJDC"/>
    <property type="match status" value="1"/>
</dbReference>
<keyword evidence="3" id="KW-0804">Transcription</keyword>
<dbReference type="Proteomes" id="UP001519363">
    <property type="component" value="Unassembled WGS sequence"/>
</dbReference>
<evidence type="ECO:0000256" key="2">
    <source>
        <dbReference type="ARBA" id="ARBA00023125"/>
    </source>
</evidence>
<evidence type="ECO:0000313" key="6">
    <source>
        <dbReference type="EMBL" id="MBP2479231.1"/>
    </source>
</evidence>
<evidence type="ECO:0000313" key="7">
    <source>
        <dbReference type="Proteomes" id="UP001519363"/>
    </source>
</evidence>
<dbReference type="InterPro" id="IPR001647">
    <property type="entry name" value="HTH_TetR"/>
</dbReference>
<dbReference type="SUPFAM" id="SSF46689">
    <property type="entry name" value="Homeodomain-like"/>
    <property type="match status" value="1"/>
</dbReference>
<dbReference type="Pfam" id="PF00440">
    <property type="entry name" value="TetR_N"/>
    <property type="match status" value="1"/>
</dbReference>
<proteinExistence type="predicted"/>
<dbReference type="EMBL" id="JAGIOO010000001">
    <property type="protein sequence ID" value="MBP2479231.1"/>
    <property type="molecule type" value="Genomic_DNA"/>
</dbReference>
<sequence length="196" mass="21344">MSPRPVSVTNEQIFVSGSRTLARVGPFRVTLNDVAADLGISAATLVKRFGSKHDLLVAINEYEASKVEELYTEIVARHDSPLGALYAFIAALSSDVSSPAEMANHVAFLHLDLSDDALHYHAVRFARSMRTGIASLLERAVERGELVECDVDGLGRAVQTTYNGALIMWAINGDGELSEWVRRDVAFLLDPFVAAQ</sequence>
<keyword evidence="2 4" id="KW-0238">DNA-binding</keyword>